<dbReference type="InterPro" id="IPR011234">
    <property type="entry name" value="Fumarylacetoacetase-like_C"/>
</dbReference>
<dbReference type="AlphaFoldDB" id="A0A1I2MFK0"/>
<dbReference type="GO" id="GO:0003824">
    <property type="term" value="F:catalytic activity"/>
    <property type="evidence" value="ECO:0007669"/>
    <property type="project" value="InterPro"/>
</dbReference>
<gene>
    <name evidence="2" type="ORF">SAMN04488025_10830</name>
</gene>
<proteinExistence type="predicted"/>
<evidence type="ECO:0000259" key="1">
    <source>
        <dbReference type="Pfam" id="PF01557"/>
    </source>
</evidence>
<dbReference type="OrthoDB" id="9805307at2"/>
<sequence>MKLLSFQIQTPDGPVARIGALADGDRVVDLTSACHVQLLREQSCDPRAAARIARALVPPDMVAFIEGGRKTLEAARQALDEVLNRGEVPEEMRVFYPLQSLKLLPAVPRPPMFRDFMAFEEHVRKSAQAMGLGEVPKMWYAFPVYYKGNVHSLAAHGDDVLWPSYSRLLDFELEMAAIIGRRGSDIPEERAREHIFGYTVLNDFSARDVQGQEMSVGLGPAKGKDFRTGTVLGPWIVTADELPDPYSLRMTVRVNGEVWSEGHSGTIHWRFEQMIAHASRSETLYPGEVFGSGTVGRGCGLELGRWLKPGDVVELEIEGIGVLRNRVVRPGR</sequence>
<feature type="domain" description="Fumarylacetoacetase-like C-terminal" evidence="1">
    <location>
        <begin position="113"/>
        <end position="328"/>
    </location>
</feature>
<name>A0A1I2MFK0_9BACL</name>
<evidence type="ECO:0000313" key="3">
    <source>
        <dbReference type="Proteomes" id="UP000198661"/>
    </source>
</evidence>
<dbReference type="PANTHER" id="PTHR43211">
    <property type="entry name" value="FUMARYLACETOACETATE HYDROLASE"/>
    <property type="match status" value="1"/>
</dbReference>
<evidence type="ECO:0000313" key="2">
    <source>
        <dbReference type="EMBL" id="SFF90252.1"/>
    </source>
</evidence>
<dbReference type="Gene3D" id="3.90.850.10">
    <property type="entry name" value="Fumarylacetoacetase-like, C-terminal domain"/>
    <property type="match status" value="1"/>
</dbReference>
<dbReference type="STRING" id="201973.SAMN04488025_10830"/>
<reference evidence="2 3" key="1">
    <citation type="submission" date="2016-10" db="EMBL/GenBank/DDBJ databases">
        <authorList>
            <person name="de Groot N.N."/>
        </authorList>
    </citation>
    <scope>NUCLEOTIDE SEQUENCE [LARGE SCALE GENOMIC DNA]</scope>
    <source>
        <strain evidence="2 3">DSM 44945</strain>
    </source>
</reference>
<dbReference type="PANTHER" id="PTHR43211:SF1">
    <property type="entry name" value="BLL6422 PROTEIN"/>
    <property type="match status" value="1"/>
</dbReference>
<accession>A0A1I2MFK0</accession>
<dbReference type="Pfam" id="PF01557">
    <property type="entry name" value="FAA_hydrolase"/>
    <property type="match status" value="1"/>
</dbReference>
<dbReference type="SUPFAM" id="SSF56529">
    <property type="entry name" value="FAH"/>
    <property type="match status" value="1"/>
</dbReference>
<dbReference type="EMBL" id="FOOK01000008">
    <property type="protein sequence ID" value="SFF90252.1"/>
    <property type="molecule type" value="Genomic_DNA"/>
</dbReference>
<dbReference type="InterPro" id="IPR036663">
    <property type="entry name" value="Fumarylacetoacetase_C_sf"/>
</dbReference>
<dbReference type="Proteomes" id="UP000198661">
    <property type="component" value="Unassembled WGS sequence"/>
</dbReference>
<protein>
    <submittedName>
        <fullName evidence="2">2-keto-4-pentenoate hydratase/2-oxohepta-3-ene-1,7-dioic acid hydratase (Catechol pathway)</fullName>
    </submittedName>
</protein>
<keyword evidence="3" id="KW-1185">Reference proteome</keyword>
<dbReference type="RefSeq" id="WP_092036992.1">
    <property type="nucleotide sequence ID" value="NZ_FOOK01000008.1"/>
</dbReference>
<organism evidence="2 3">
    <name type="scientific">Planifilum fulgidum</name>
    <dbReference type="NCBI Taxonomy" id="201973"/>
    <lineage>
        <taxon>Bacteria</taxon>
        <taxon>Bacillati</taxon>
        <taxon>Bacillota</taxon>
        <taxon>Bacilli</taxon>
        <taxon>Bacillales</taxon>
        <taxon>Thermoactinomycetaceae</taxon>
        <taxon>Planifilum</taxon>
    </lineage>
</organism>